<keyword evidence="3 12" id="KW-0418">Kinase</keyword>
<dbReference type="EC" id="2.7.12.2" evidence="6"/>
<evidence type="ECO:0000256" key="4">
    <source>
        <dbReference type="ARBA" id="ARBA00022840"/>
    </source>
</evidence>
<evidence type="ECO:0000256" key="10">
    <source>
        <dbReference type="PROSITE-ProRule" id="PRU10141"/>
    </source>
</evidence>
<evidence type="ECO:0000313" key="13">
    <source>
        <dbReference type="EMBL" id="KAH0569914.1"/>
    </source>
</evidence>
<keyword evidence="4 10" id="KW-0067">ATP-binding</keyword>
<feature type="binding site" evidence="10">
    <location>
        <position position="275"/>
    </location>
    <ligand>
        <name>ATP</name>
        <dbReference type="ChEBI" id="CHEBI:30616"/>
    </ligand>
</feature>
<evidence type="ECO:0000256" key="3">
    <source>
        <dbReference type="ARBA" id="ARBA00022777"/>
    </source>
</evidence>
<evidence type="ECO:0000313" key="12">
    <source>
        <dbReference type="EMBL" id="EST48800.1"/>
    </source>
</evidence>
<dbReference type="GO" id="GO:0005524">
    <property type="term" value="F:ATP binding"/>
    <property type="evidence" value="ECO:0007669"/>
    <property type="project" value="UniProtKB-UniRule"/>
</dbReference>
<dbReference type="EMBL" id="KI545975">
    <property type="protein sequence ID" value="EST48800.1"/>
    <property type="molecule type" value="Genomic_DNA"/>
</dbReference>
<dbReference type="PROSITE" id="PS00107">
    <property type="entry name" value="PROTEIN_KINASE_ATP"/>
    <property type="match status" value="1"/>
</dbReference>
<dbReference type="CDD" id="cd00180">
    <property type="entry name" value="PKc"/>
    <property type="match status" value="1"/>
</dbReference>
<evidence type="ECO:0000256" key="2">
    <source>
        <dbReference type="ARBA" id="ARBA00022741"/>
    </source>
</evidence>
<sequence>MNIQSKVQKVLIPDSVDPKNLIQQLEKLQSISVVLSFSFNIDQNHVTIVNNFYDQTLLDYKEQNQIFVLLEAILIFIKCTLAGYQIAQAGLFFGGYDLDDFIIRQENEKIQIQIKINIERMIKVLSRNKIYTHWDPPELLLGFITEKADFWSLASIFSRLLATDYKLQDLKTQKMTQIQFLQSLSIQNVLIVNTMLKAFEPNPNLRLGYKEFLEINEKHMTPMIKFFNNLPSSHSSSMEEYFEERGFNNYQLIGKGSYGTIYKIVDKNGRVYVVKGILVKNQNQMNIAYSEVFCLFGFAATLNIITIQDVQKLQIGDLTYVILRQDHAYYGDFRQFMKHFQSQLSPNQVLRFFYSISKALYNLKVKGIVHRDVKPDNILVNADFRALLGDFGSNEIVINGTVSQKFVGTIGYIAPEVINSGKISFPIDVWAMGIMLREYVKDCPIINECLIEDPQKRITIERLTYYLSRYQNVEIDVDDTEAREQIESGTSSEVNSNTLQNSYIDIQSGFSFCNIASLKW</sequence>
<dbReference type="PROSITE" id="PS00108">
    <property type="entry name" value="PROTEIN_KINASE_ST"/>
    <property type="match status" value="1"/>
</dbReference>
<evidence type="ECO:0000256" key="9">
    <source>
        <dbReference type="ARBA" id="ARBA00051693"/>
    </source>
</evidence>
<reference evidence="12 13" key="1">
    <citation type="journal article" date="2014" name="PLoS Genet.">
        <title>The Genome of Spironucleus salmonicida Highlights a Fish Pathogen Adapted to Fluctuating Environments.</title>
        <authorList>
            <person name="Xu F."/>
            <person name="Jerlstrom-Hultqvist J."/>
            <person name="Einarsson E."/>
            <person name="Astvaldsson A."/>
            <person name="Svard S.G."/>
            <person name="Andersson J.O."/>
        </authorList>
    </citation>
    <scope>NUCLEOTIDE SEQUENCE</scope>
    <source>
        <strain evidence="13">ATCC 50377</strain>
    </source>
</reference>
<name>V6LW58_9EUKA</name>
<organism evidence="12">
    <name type="scientific">Spironucleus salmonicida</name>
    <dbReference type="NCBI Taxonomy" id="348837"/>
    <lineage>
        <taxon>Eukaryota</taxon>
        <taxon>Metamonada</taxon>
        <taxon>Diplomonadida</taxon>
        <taxon>Hexamitidae</taxon>
        <taxon>Hexamitinae</taxon>
        <taxon>Spironucleus</taxon>
    </lineage>
</organism>
<dbReference type="VEuPathDB" id="GiardiaDB:SS50377_27886"/>
<dbReference type="PANTHER" id="PTHR48013">
    <property type="entry name" value="DUAL SPECIFICITY MITOGEN-ACTIVATED PROTEIN KINASE KINASE 5-RELATED"/>
    <property type="match status" value="1"/>
</dbReference>
<accession>V6LW58</accession>
<dbReference type="SMART" id="SM00220">
    <property type="entry name" value="S_TKc"/>
    <property type="match status" value="1"/>
</dbReference>
<keyword evidence="14" id="KW-1185">Reference proteome</keyword>
<dbReference type="InterPro" id="IPR017441">
    <property type="entry name" value="Protein_kinase_ATP_BS"/>
</dbReference>
<dbReference type="OrthoDB" id="4062651at2759"/>
<dbReference type="GO" id="GO:0004708">
    <property type="term" value="F:MAP kinase kinase activity"/>
    <property type="evidence" value="ECO:0007669"/>
    <property type="project" value="UniProtKB-EC"/>
</dbReference>
<dbReference type="SUPFAM" id="SSF56112">
    <property type="entry name" value="Protein kinase-like (PK-like)"/>
    <property type="match status" value="2"/>
</dbReference>
<dbReference type="InterPro" id="IPR008271">
    <property type="entry name" value="Ser/Thr_kinase_AS"/>
</dbReference>
<dbReference type="AlphaFoldDB" id="V6LW58"/>
<keyword evidence="2 10" id="KW-0547">Nucleotide-binding</keyword>
<gene>
    <name evidence="12" type="ORF">SS50377_10893</name>
    <name evidence="13" type="ORF">SS50377_27886</name>
</gene>
<keyword evidence="1" id="KW-0808">Transferase</keyword>
<protein>
    <recommendedName>
        <fullName evidence="6">mitogen-activated protein kinase kinase</fullName>
        <ecNumber evidence="6">2.7.12.2</ecNumber>
    </recommendedName>
</protein>
<evidence type="ECO:0000256" key="8">
    <source>
        <dbReference type="ARBA" id="ARBA00049299"/>
    </source>
</evidence>
<dbReference type="PANTHER" id="PTHR48013:SF9">
    <property type="entry name" value="DUAL SPECIFICITY MITOGEN-ACTIVATED PROTEIN KINASE KINASE 5"/>
    <property type="match status" value="1"/>
</dbReference>
<comment type="similarity">
    <text evidence="5">Belongs to the protein kinase superfamily. STE Ser/Thr protein kinase family. MAP kinase kinase subfamily.</text>
</comment>
<dbReference type="InterPro" id="IPR011009">
    <property type="entry name" value="Kinase-like_dom_sf"/>
</dbReference>
<dbReference type="EMBL" id="AUWU02000008">
    <property type="protein sequence ID" value="KAH0569914.1"/>
    <property type="molecule type" value="Genomic_DNA"/>
</dbReference>
<comment type="catalytic activity">
    <reaction evidence="9">
        <text>L-tyrosyl-[protein] + ATP = O-phospho-L-tyrosyl-[protein] + ADP + H(+)</text>
        <dbReference type="Rhea" id="RHEA:10596"/>
        <dbReference type="Rhea" id="RHEA-COMP:10136"/>
        <dbReference type="Rhea" id="RHEA-COMP:20101"/>
        <dbReference type="ChEBI" id="CHEBI:15378"/>
        <dbReference type="ChEBI" id="CHEBI:30616"/>
        <dbReference type="ChEBI" id="CHEBI:46858"/>
        <dbReference type="ChEBI" id="CHEBI:61978"/>
        <dbReference type="ChEBI" id="CHEBI:456216"/>
        <dbReference type="EC" id="2.7.12.2"/>
    </reaction>
</comment>
<dbReference type="Gene3D" id="1.10.510.10">
    <property type="entry name" value="Transferase(Phosphotransferase) domain 1"/>
    <property type="match status" value="1"/>
</dbReference>
<dbReference type="Pfam" id="PF00069">
    <property type="entry name" value="Pkinase"/>
    <property type="match status" value="1"/>
</dbReference>
<evidence type="ECO:0000259" key="11">
    <source>
        <dbReference type="PROSITE" id="PS50011"/>
    </source>
</evidence>
<feature type="domain" description="Protein kinase" evidence="11">
    <location>
        <begin position="247"/>
        <end position="520"/>
    </location>
</feature>
<comment type="catalytic activity">
    <reaction evidence="7">
        <text>L-seryl-[protein] + ATP = O-phospho-L-seryl-[protein] + ADP + H(+)</text>
        <dbReference type="Rhea" id="RHEA:17989"/>
        <dbReference type="Rhea" id="RHEA-COMP:9863"/>
        <dbReference type="Rhea" id="RHEA-COMP:11604"/>
        <dbReference type="ChEBI" id="CHEBI:15378"/>
        <dbReference type="ChEBI" id="CHEBI:29999"/>
        <dbReference type="ChEBI" id="CHEBI:30616"/>
        <dbReference type="ChEBI" id="CHEBI:83421"/>
        <dbReference type="ChEBI" id="CHEBI:456216"/>
        <dbReference type="EC" id="2.7.12.2"/>
    </reaction>
</comment>
<proteinExistence type="inferred from homology"/>
<evidence type="ECO:0000256" key="7">
    <source>
        <dbReference type="ARBA" id="ARBA00049014"/>
    </source>
</evidence>
<comment type="catalytic activity">
    <reaction evidence="8">
        <text>L-threonyl-[protein] + ATP = O-phospho-L-threonyl-[protein] + ADP + H(+)</text>
        <dbReference type="Rhea" id="RHEA:46608"/>
        <dbReference type="Rhea" id="RHEA-COMP:11060"/>
        <dbReference type="Rhea" id="RHEA-COMP:11605"/>
        <dbReference type="ChEBI" id="CHEBI:15378"/>
        <dbReference type="ChEBI" id="CHEBI:30013"/>
        <dbReference type="ChEBI" id="CHEBI:30616"/>
        <dbReference type="ChEBI" id="CHEBI:61977"/>
        <dbReference type="ChEBI" id="CHEBI:456216"/>
        <dbReference type="EC" id="2.7.12.2"/>
    </reaction>
</comment>
<evidence type="ECO:0000256" key="6">
    <source>
        <dbReference type="ARBA" id="ARBA00038999"/>
    </source>
</evidence>
<reference evidence="13" key="2">
    <citation type="submission" date="2020-12" db="EMBL/GenBank/DDBJ databases">
        <title>New Spironucleus salmonicida genome in near-complete chromosomes.</title>
        <authorList>
            <person name="Xu F."/>
            <person name="Kurt Z."/>
            <person name="Jimenez-Gonzalez A."/>
            <person name="Astvaldsson A."/>
            <person name="Andersson J.O."/>
            <person name="Svard S.G."/>
        </authorList>
    </citation>
    <scope>NUCLEOTIDE SEQUENCE</scope>
    <source>
        <strain evidence="13">ATCC 50377</strain>
    </source>
</reference>
<evidence type="ECO:0000256" key="1">
    <source>
        <dbReference type="ARBA" id="ARBA00022679"/>
    </source>
</evidence>
<dbReference type="Proteomes" id="UP000018208">
    <property type="component" value="Unassembled WGS sequence"/>
</dbReference>
<dbReference type="InterPro" id="IPR000719">
    <property type="entry name" value="Prot_kinase_dom"/>
</dbReference>
<evidence type="ECO:0000313" key="14">
    <source>
        <dbReference type="Proteomes" id="UP000018208"/>
    </source>
</evidence>
<dbReference type="PROSITE" id="PS50011">
    <property type="entry name" value="PROTEIN_KINASE_DOM"/>
    <property type="match status" value="1"/>
</dbReference>
<evidence type="ECO:0000256" key="5">
    <source>
        <dbReference type="ARBA" id="ARBA00038035"/>
    </source>
</evidence>